<name>A0A4Q1HIG1_9BURK</name>
<dbReference type="EMBL" id="PYAL01000004">
    <property type="protein sequence ID" value="RXN87988.1"/>
    <property type="molecule type" value="Genomic_DNA"/>
</dbReference>
<dbReference type="AlphaFoldDB" id="A0A4Q1HIG1"/>
<evidence type="ECO:0000313" key="1">
    <source>
        <dbReference type="EMBL" id="RXN87988.1"/>
    </source>
</evidence>
<comment type="caution">
    <text evidence="1">The sequence shown here is derived from an EMBL/GenBank/DDBJ whole genome shotgun (WGS) entry which is preliminary data.</text>
</comment>
<keyword evidence="2" id="KW-1185">Reference proteome</keyword>
<proteinExistence type="predicted"/>
<gene>
    <name evidence="1" type="ORF">C7R54_15540</name>
</gene>
<reference evidence="1 2" key="1">
    <citation type="journal article" date="2017" name="Int. J. Syst. Evol. Microbiol.">
        <title>Achromobacter aloeverae sp. nov., isolated from the root of Aloe vera (L.) Burm.f.</title>
        <authorList>
            <person name="Kuncharoen N."/>
            <person name="Muramatsu Y."/>
            <person name="Shibata C."/>
            <person name="Kamakura Y."/>
            <person name="Nakagawa Y."/>
            <person name="Tanasupawat S."/>
        </authorList>
    </citation>
    <scope>NUCLEOTIDE SEQUENCE [LARGE SCALE GENOMIC DNA]</scope>
    <source>
        <strain evidence="1 2">AVA-1</strain>
    </source>
</reference>
<organism evidence="1 2">
    <name type="scientific">Achromobacter aloeverae</name>
    <dbReference type="NCBI Taxonomy" id="1750518"/>
    <lineage>
        <taxon>Bacteria</taxon>
        <taxon>Pseudomonadati</taxon>
        <taxon>Pseudomonadota</taxon>
        <taxon>Betaproteobacteria</taxon>
        <taxon>Burkholderiales</taxon>
        <taxon>Alcaligenaceae</taxon>
        <taxon>Achromobacter</taxon>
    </lineage>
</organism>
<accession>A0A4Q1HIG1</accession>
<evidence type="ECO:0000313" key="2">
    <source>
        <dbReference type="Proteomes" id="UP000290849"/>
    </source>
</evidence>
<protein>
    <submittedName>
        <fullName evidence="1">Uncharacterized protein</fullName>
    </submittedName>
</protein>
<sequence>MDCPFCKCDPYEYVDVGVGFVPVAVTCCDLGIDLIQYGGKKARQTLANMRSYSPRKKARAMKVLREYGIKPERRTRWQ</sequence>
<dbReference type="Proteomes" id="UP000290849">
    <property type="component" value="Unassembled WGS sequence"/>
</dbReference>